<dbReference type="GO" id="GO:0000140">
    <property type="term" value="F:acylglycerone-phosphate reductase (NADP+) activity"/>
    <property type="evidence" value="ECO:0007669"/>
    <property type="project" value="TreeGrafter"/>
</dbReference>
<dbReference type="InterPro" id="IPR036291">
    <property type="entry name" value="NAD(P)-bd_dom_sf"/>
</dbReference>
<dbReference type="AlphaFoldDB" id="A0AAV5RDW7"/>
<keyword evidence="3" id="KW-0560">Oxidoreductase</keyword>
<dbReference type="GO" id="GO:0019433">
    <property type="term" value="P:triglyceride catabolic process"/>
    <property type="evidence" value="ECO:0007669"/>
    <property type="project" value="TreeGrafter"/>
</dbReference>
<keyword evidence="5" id="KW-1185">Reference proteome</keyword>
<gene>
    <name evidence="4" type="ORF">DAPK24_055110</name>
</gene>
<protein>
    <submittedName>
        <fullName evidence="4">Acylglycerone-phosphate reductase</fullName>
    </submittedName>
</protein>
<dbReference type="GO" id="GO:0004806">
    <property type="term" value="F:triacylglycerol lipase activity"/>
    <property type="evidence" value="ECO:0007669"/>
    <property type="project" value="TreeGrafter"/>
</dbReference>
<dbReference type="InterPro" id="IPR002347">
    <property type="entry name" value="SDR_fam"/>
</dbReference>
<evidence type="ECO:0000256" key="2">
    <source>
        <dbReference type="ARBA" id="ARBA00022857"/>
    </source>
</evidence>
<dbReference type="Pfam" id="PF00106">
    <property type="entry name" value="adh_short"/>
    <property type="match status" value="1"/>
</dbReference>
<organism evidence="4 5">
    <name type="scientific">Pichia kluyveri</name>
    <name type="common">Yeast</name>
    <dbReference type="NCBI Taxonomy" id="36015"/>
    <lineage>
        <taxon>Eukaryota</taxon>
        <taxon>Fungi</taxon>
        <taxon>Dikarya</taxon>
        <taxon>Ascomycota</taxon>
        <taxon>Saccharomycotina</taxon>
        <taxon>Pichiomycetes</taxon>
        <taxon>Pichiales</taxon>
        <taxon>Pichiaceae</taxon>
        <taxon>Pichia</taxon>
    </lineage>
</organism>
<keyword evidence="2" id="KW-0521">NADP</keyword>
<dbReference type="Proteomes" id="UP001378960">
    <property type="component" value="Unassembled WGS sequence"/>
</dbReference>
<sequence>MSDKTALVTGCSSGIGYYLALELAKRGYYVFACARRLESMNELTKLYPNKIITFKMDVSSIDSINEGYKFVNNKLNELNLSGLDILYNNAGSSCTFPAIDVPDDALIKCMNTNFIGPVRIVHTFSRLVIAKKGTIAFTGSAAGYCPFPFGSIYGASKSAIGQYASILSFELKPFNVKVKNFITGGVKTDIADKRSLPEDSIYNINEMKAAFETRQKMSERNNPMDPKIYVVKAIDEIENGWSSTVDVYLGTWSILPRLVAIFPRFLILYIFTIKFHLTGVWKALSEKYKQE</sequence>
<dbReference type="GO" id="GO:0005811">
    <property type="term" value="C:lipid droplet"/>
    <property type="evidence" value="ECO:0007669"/>
    <property type="project" value="TreeGrafter"/>
</dbReference>
<dbReference type="InterPro" id="IPR020904">
    <property type="entry name" value="Sc_DH/Rdtase_CS"/>
</dbReference>
<dbReference type="PROSITE" id="PS00061">
    <property type="entry name" value="ADH_SHORT"/>
    <property type="match status" value="1"/>
</dbReference>
<dbReference type="PRINTS" id="PR00081">
    <property type="entry name" value="GDHRDH"/>
</dbReference>
<proteinExistence type="inferred from homology"/>
<dbReference type="PANTHER" id="PTHR44169:SF6">
    <property type="entry name" value="NADPH-DEPENDENT 1-ACYLDIHYDROXYACETONE PHOSPHATE REDUCTASE"/>
    <property type="match status" value="1"/>
</dbReference>
<evidence type="ECO:0000313" key="5">
    <source>
        <dbReference type="Proteomes" id="UP001378960"/>
    </source>
</evidence>
<dbReference type="Gene3D" id="3.40.50.720">
    <property type="entry name" value="NAD(P)-binding Rossmann-like Domain"/>
    <property type="match status" value="1"/>
</dbReference>
<dbReference type="GO" id="GO:0006654">
    <property type="term" value="P:phosphatidic acid biosynthetic process"/>
    <property type="evidence" value="ECO:0007669"/>
    <property type="project" value="TreeGrafter"/>
</dbReference>
<accession>A0AAV5RDW7</accession>
<dbReference type="PANTHER" id="PTHR44169">
    <property type="entry name" value="NADPH-DEPENDENT 1-ACYLDIHYDROXYACETONE PHOSPHATE REDUCTASE"/>
    <property type="match status" value="1"/>
</dbReference>
<dbReference type="EMBL" id="BTGB01000009">
    <property type="protein sequence ID" value="GMM48913.1"/>
    <property type="molecule type" value="Genomic_DNA"/>
</dbReference>
<evidence type="ECO:0000313" key="4">
    <source>
        <dbReference type="EMBL" id="GMM48913.1"/>
    </source>
</evidence>
<dbReference type="GO" id="GO:0005783">
    <property type="term" value="C:endoplasmic reticulum"/>
    <property type="evidence" value="ECO:0007669"/>
    <property type="project" value="TreeGrafter"/>
</dbReference>
<comment type="caution">
    <text evidence="4">The sequence shown here is derived from an EMBL/GenBank/DDBJ whole genome shotgun (WGS) entry which is preliminary data.</text>
</comment>
<evidence type="ECO:0000256" key="3">
    <source>
        <dbReference type="ARBA" id="ARBA00023002"/>
    </source>
</evidence>
<comment type="similarity">
    <text evidence="1">Belongs to the short-chain dehydrogenases/reductases (SDR) family.</text>
</comment>
<reference evidence="4 5" key="1">
    <citation type="journal article" date="2023" name="Elife">
        <title>Identification of key yeast species and microbe-microbe interactions impacting larval growth of Drosophila in the wild.</title>
        <authorList>
            <person name="Mure A."/>
            <person name="Sugiura Y."/>
            <person name="Maeda R."/>
            <person name="Honda K."/>
            <person name="Sakurai N."/>
            <person name="Takahashi Y."/>
            <person name="Watada M."/>
            <person name="Katoh T."/>
            <person name="Gotoh A."/>
            <person name="Gotoh Y."/>
            <person name="Taniguchi I."/>
            <person name="Nakamura K."/>
            <person name="Hayashi T."/>
            <person name="Katayama T."/>
            <person name="Uemura T."/>
            <person name="Hattori Y."/>
        </authorList>
    </citation>
    <scope>NUCLEOTIDE SEQUENCE [LARGE SCALE GENOMIC DNA]</scope>
    <source>
        <strain evidence="4 5">PK-24</strain>
    </source>
</reference>
<dbReference type="SUPFAM" id="SSF51735">
    <property type="entry name" value="NAD(P)-binding Rossmann-fold domains"/>
    <property type="match status" value="1"/>
</dbReference>
<name>A0AAV5RDW7_PICKL</name>
<evidence type="ECO:0000256" key="1">
    <source>
        <dbReference type="ARBA" id="ARBA00006484"/>
    </source>
</evidence>